<feature type="transmembrane region" description="Helical" evidence="1">
    <location>
        <begin position="37"/>
        <end position="58"/>
    </location>
</feature>
<organism evidence="2 3">
    <name type="scientific">Nocardioides antri</name>
    <dbReference type="NCBI Taxonomy" id="2607659"/>
    <lineage>
        <taxon>Bacteria</taxon>
        <taxon>Bacillati</taxon>
        <taxon>Actinomycetota</taxon>
        <taxon>Actinomycetes</taxon>
        <taxon>Propionibacteriales</taxon>
        <taxon>Nocardioidaceae</taxon>
        <taxon>Nocardioides</taxon>
    </lineage>
</organism>
<feature type="transmembrane region" description="Helical" evidence="1">
    <location>
        <begin position="105"/>
        <end position="125"/>
    </location>
</feature>
<evidence type="ECO:0000313" key="3">
    <source>
        <dbReference type="Proteomes" id="UP000324351"/>
    </source>
</evidence>
<reference evidence="2 3" key="2">
    <citation type="submission" date="2019-09" db="EMBL/GenBank/DDBJ databases">
        <authorList>
            <person name="Jin C."/>
        </authorList>
    </citation>
    <scope>NUCLEOTIDE SEQUENCE [LARGE SCALE GENOMIC DNA]</scope>
    <source>
        <strain evidence="2 3">BN140041</strain>
    </source>
</reference>
<dbReference type="Proteomes" id="UP000324351">
    <property type="component" value="Unassembled WGS sequence"/>
</dbReference>
<comment type="caution">
    <text evidence="2">The sequence shown here is derived from an EMBL/GenBank/DDBJ whole genome shotgun (WGS) entry which is preliminary data.</text>
</comment>
<dbReference type="AlphaFoldDB" id="A0A5B1MCX2"/>
<keyword evidence="1" id="KW-0812">Transmembrane</keyword>
<evidence type="ECO:0000256" key="1">
    <source>
        <dbReference type="SAM" id="Phobius"/>
    </source>
</evidence>
<protein>
    <submittedName>
        <fullName evidence="2">Uncharacterized protein</fullName>
    </submittedName>
</protein>
<feature type="transmembrane region" description="Helical" evidence="1">
    <location>
        <begin position="79"/>
        <end position="99"/>
    </location>
</feature>
<gene>
    <name evidence="2" type="ORF">F0U47_04395</name>
</gene>
<accession>A0A5B1MCX2</accession>
<sequence>MARERAHRRLFMLALCGVFFVMALSAGFRDLSGSDRLLYAMLMVPLSVVAFGGPYFWFRAAVRRGESRATFASSRAVPTWGRVLIGLGAMSGVFVASALDGANGGIVAVPCAAAMGFLYAAYRFVPDQT</sequence>
<keyword evidence="1" id="KW-1133">Transmembrane helix</keyword>
<keyword evidence="3" id="KW-1185">Reference proteome</keyword>
<dbReference type="RefSeq" id="WP_149749052.1">
    <property type="nucleotide sequence ID" value="NZ_VUJW01000001.1"/>
</dbReference>
<keyword evidence="1" id="KW-0472">Membrane</keyword>
<proteinExistence type="predicted"/>
<name>A0A5B1MCX2_9ACTN</name>
<reference evidence="2 3" key="1">
    <citation type="submission" date="2019-09" db="EMBL/GenBank/DDBJ databases">
        <title>Nocardioides panacisoli sp. nov., isolated from the soil of a ginseng field.</title>
        <authorList>
            <person name="Cho C."/>
        </authorList>
    </citation>
    <scope>NUCLEOTIDE SEQUENCE [LARGE SCALE GENOMIC DNA]</scope>
    <source>
        <strain evidence="2 3">BN140041</strain>
    </source>
</reference>
<dbReference type="EMBL" id="VUJW01000001">
    <property type="protein sequence ID" value="KAA1429430.1"/>
    <property type="molecule type" value="Genomic_DNA"/>
</dbReference>
<evidence type="ECO:0000313" key="2">
    <source>
        <dbReference type="EMBL" id="KAA1429430.1"/>
    </source>
</evidence>